<dbReference type="InterPro" id="IPR035892">
    <property type="entry name" value="C2_domain_sf"/>
</dbReference>
<dbReference type="Gene3D" id="2.60.40.150">
    <property type="entry name" value="C2 domain"/>
    <property type="match status" value="1"/>
</dbReference>
<gene>
    <name evidence="1" type="ORF">PFISCL1PPCAC_5970</name>
</gene>
<dbReference type="PANTHER" id="PTHR38612">
    <property type="entry name" value="PROTEIN DCT-5-RELATED"/>
    <property type="match status" value="1"/>
</dbReference>
<keyword evidence="2" id="KW-1185">Reference proteome</keyword>
<organism evidence="1 2">
    <name type="scientific">Pristionchus fissidentatus</name>
    <dbReference type="NCBI Taxonomy" id="1538716"/>
    <lineage>
        <taxon>Eukaryota</taxon>
        <taxon>Metazoa</taxon>
        <taxon>Ecdysozoa</taxon>
        <taxon>Nematoda</taxon>
        <taxon>Chromadorea</taxon>
        <taxon>Rhabditida</taxon>
        <taxon>Rhabditina</taxon>
        <taxon>Diplogasteromorpha</taxon>
        <taxon>Diplogasteroidea</taxon>
        <taxon>Neodiplogasteridae</taxon>
        <taxon>Pristionchus</taxon>
    </lineage>
</organism>
<dbReference type="EMBL" id="BTSY01000002">
    <property type="protein sequence ID" value="GMT14673.1"/>
    <property type="molecule type" value="Genomic_DNA"/>
</dbReference>
<proteinExistence type="predicted"/>
<dbReference type="PANTHER" id="PTHR38612:SF2">
    <property type="entry name" value="PROTEIN DCT-5"/>
    <property type="match status" value="1"/>
</dbReference>
<evidence type="ECO:0000313" key="2">
    <source>
        <dbReference type="Proteomes" id="UP001432322"/>
    </source>
</evidence>
<dbReference type="InterPro" id="IPR035161">
    <property type="entry name" value="DUF5332"/>
</dbReference>
<dbReference type="Proteomes" id="UP001432322">
    <property type="component" value="Unassembled WGS sequence"/>
</dbReference>
<name>A0AAV5V6C4_9BILA</name>
<reference evidence="1" key="1">
    <citation type="submission" date="2023-10" db="EMBL/GenBank/DDBJ databases">
        <title>Genome assembly of Pristionchus species.</title>
        <authorList>
            <person name="Yoshida K."/>
            <person name="Sommer R.J."/>
        </authorList>
    </citation>
    <scope>NUCLEOTIDE SEQUENCE</scope>
    <source>
        <strain evidence="1">RS5133</strain>
    </source>
</reference>
<evidence type="ECO:0000313" key="1">
    <source>
        <dbReference type="EMBL" id="GMT14673.1"/>
    </source>
</evidence>
<dbReference type="AlphaFoldDB" id="A0AAV5V6C4"/>
<protein>
    <submittedName>
        <fullName evidence="1">Uncharacterized protein</fullName>
    </submittedName>
</protein>
<accession>A0AAV5V6C4</accession>
<sequence length="302" mass="35283">MERHTTMDSMDETPMFLPRVFIALEYIEQEQILNFYIKKIDDPPLFVEGRKGETIARMTVMKNVSKTTWMGRQRIITDEEMAEKSSEVYKTLSVRKRNPTIFNEFFSHPVENELFHRTLLRIQLIDVGKNGREVITGETDYWIDSNPINRFTQFALPMNIARPDLGELEFSLMYQPTIGRIVIADLAATNLPCLKDTKNLIVRGRLFVKKHFFEEEKSEELIKFGEESNSFVKKLIFDVNGKELPDATLILTILQRKENGWISIGEVLLSHRNPSCDRLHWMKMLSLVREKHIEVHKILPAL</sequence>
<dbReference type="SUPFAM" id="SSF49562">
    <property type="entry name" value="C2 domain (Calcium/lipid-binding domain, CaLB)"/>
    <property type="match status" value="2"/>
</dbReference>
<comment type="caution">
    <text evidence="1">The sequence shown here is derived from an EMBL/GenBank/DDBJ whole genome shotgun (WGS) entry which is preliminary data.</text>
</comment>